<dbReference type="InterPro" id="IPR001912">
    <property type="entry name" value="Ribosomal_uS4_N"/>
</dbReference>
<dbReference type="PROSITE" id="PS50889">
    <property type="entry name" value="S4"/>
    <property type="match status" value="1"/>
</dbReference>
<dbReference type="SUPFAM" id="SSF55174">
    <property type="entry name" value="Alpha-L RNA-binding motif"/>
    <property type="match status" value="1"/>
</dbReference>
<dbReference type="HAMAP" id="MF_01306_B">
    <property type="entry name" value="Ribosomal_uS4_B"/>
    <property type="match status" value="1"/>
</dbReference>
<comment type="subunit">
    <text evidence="7">Part of the 30S ribosomal subunit. Contacts protein S5. The interaction surface between S4 and S5 is involved in control of translational fidelity.</text>
</comment>
<dbReference type="Pfam" id="PF00163">
    <property type="entry name" value="Ribosomal_S4"/>
    <property type="match status" value="1"/>
</dbReference>
<dbReference type="Gene3D" id="3.10.290.10">
    <property type="entry name" value="RNA-binding S4 domain"/>
    <property type="match status" value="1"/>
</dbReference>
<dbReference type="AlphaFoldDB" id="A0A7T0C0E4"/>
<dbReference type="KEGG" id="nva:G3M78_02020"/>
<dbReference type="InterPro" id="IPR002942">
    <property type="entry name" value="S4_RNA-bd"/>
</dbReference>
<dbReference type="GO" id="GO:0015935">
    <property type="term" value="C:small ribosomal subunit"/>
    <property type="evidence" value="ECO:0007669"/>
    <property type="project" value="InterPro"/>
</dbReference>
<evidence type="ECO:0000256" key="4">
    <source>
        <dbReference type="ARBA" id="ARBA00022980"/>
    </source>
</evidence>
<evidence type="ECO:0000256" key="1">
    <source>
        <dbReference type="ARBA" id="ARBA00007465"/>
    </source>
</evidence>
<proteinExistence type="inferred from homology"/>
<sequence>MARYRGSVCRLCRREGIKLFLKGERCETAKCAIDKRGYAPGQHGQGRRAKFSEYGIQLREKQKAKRVYGVLEKPFRNMFAAADRKKGVTGENLLQSLELRFDNVIFRLGFAPSRNAARQLVRHSHFFVNGKKVNIPSYFLKQGDVITPNPRKGEKAPIKTALEKMKGKTLPHWLAFDPENKQGLVQALPAREDVDIPIQEQLIVELYSR</sequence>
<evidence type="ECO:0000256" key="2">
    <source>
        <dbReference type="ARBA" id="ARBA00022730"/>
    </source>
</evidence>
<dbReference type="Pfam" id="PF01479">
    <property type="entry name" value="S4"/>
    <property type="match status" value="1"/>
</dbReference>
<dbReference type="InterPro" id="IPR022801">
    <property type="entry name" value="Ribosomal_uS4"/>
</dbReference>
<evidence type="ECO:0000259" key="9">
    <source>
        <dbReference type="SMART" id="SM01390"/>
    </source>
</evidence>
<protein>
    <recommendedName>
        <fullName evidence="6 7">Small ribosomal subunit protein uS4</fullName>
    </recommendedName>
</protein>
<dbReference type="Gene3D" id="1.10.1050.10">
    <property type="entry name" value="Ribosomal Protein S4 Delta 41, Chain A, domain 1"/>
    <property type="match status" value="1"/>
</dbReference>
<dbReference type="NCBIfam" id="TIGR01017">
    <property type="entry name" value="rpsD_bact"/>
    <property type="match status" value="1"/>
</dbReference>
<reference evidence="11" key="1">
    <citation type="submission" date="2020-02" db="EMBL/GenBank/DDBJ databases">
        <title>Genomic and physiological characterization of two novel Nitrospinaceae genera.</title>
        <authorList>
            <person name="Mueller A.J."/>
            <person name="Jung M.-Y."/>
            <person name="Strachan C.R."/>
            <person name="Herbold C.W."/>
            <person name="Kirkegaard R.H."/>
            <person name="Daims H."/>
        </authorList>
    </citation>
    <scope>NUCLEOTIDE SEQUENCE [LARGE SCALE GENOMIC DNA]</scope>
</reference>
<keyword evidence="4 7" id="KW-0689">Ribosomal protein</keyword>
<dbReference type="SMART" id="SM00363">
    <property type="entry name" value="S4"/>
    <property type="match status" value="1"/>
</dbReference>
<dbReference type="GO" id="GO:0003735">
    <property type="term" value="F:structural constituent of ribosome"/>
    <property type="evidence" value="ECO:0007669"/>
    <property type="project" value="InterPro"/>
</dbReference>
<dbReference type="FunFam" id="3.10.290.10:FF:000001">
    <property type="entry name" value="30S ribosomal protein S4"/>
    <property type="match status" value="1"/>
</dbReference>
<dbReference type="PANTHER" id="PTHR11831">
    <property type="entry name" value="30S 40S RIBOSOMAL PROTEIN"/>
    <property type="match status" value="1"/>
</dbReference>
<dbReference type="GO" id="GO:0042274">
    <property type="term" value="P:ribosomal small subunit biogenesis"/>
    <property type="evidence" value="ECO:0007669"/>
    <property type="project" value="TreeGrafter"/>
</dbReference>
<evidence type="ECO:0000256" key="5">
    <source>
        <dbReference type="ARBA" id="ARBA00023274"/>
    </source>
</evidence>
<feature type="domain" description="RNA-binding S4" evidence="8">
    <location>
        <begin position="99"/>
        <end position="163"/>
    </location>
</feature>
<dbReference type="CDD" id="cd00165">
    <property type="entry name" value="S4"/>
    <property type="match status" value="1"/>
</dbReference>
<dbReference type="FunFam" id="1.10.1050.10:FF:000001">
    <property type="entry name" value="30S ribosomal protein S4"/>
    <property type="match status" value="1"/>
</dbReference>
<dbReference type="Proteomes" id="UP000594464">
    <property type="component" value="Chromosome"/>
</dbReference>
<dbReference type="SMART" id="SM01390">
    <property type="entry name" value="Ribosomal_S4"/>
    <property type="match status" value="1"/>
</dbReference>
<dbReference type="NCBIfam" id="NF003717">
    <property type="entry name" value="PRK05327.1"/>
    <property type="match status" value="1"/>
</dbReference>
<evidence type="ECO:0000256" key="3">
    <source>
        <dbReference type="ARBA" id="ARBA00022884"/>
    </source>
</evidence>
<evidence type="ECO:0000313" key="11">
    <source>
        <dbReference type="Proteomes" id="UP000594464"/>
    </source>
</evidence>
<organism evidence="10 11">
    <name type="scientific">Candidatus Nitrohelix vancouverensis</name>
    <dbReference type="NCBI Taxonomy" id="2705534"/>
    <lineage>
        <taxon>Bacteria</taxon>
        <taxon>Pseudomonadati</taxon>
        <taxon>Nitrospinota/Tectimicrobiota group</taxon>
        <taxon>Nitrospinota</taxon>
        <taxon>Nitrospinia</taxon>
        <taxon>Nitrospinales</taxon>
        <taxon>Nitrospinaceae</taxon>
        <taxon>Candidatus Nitrohelix</taxon>
    </lineage>
</organism>
<evidence type="ECO:0000256" key="7">
    <source>
        <dbReference type="HAMAP-Rule" id="MF_01306"/>
    </source>
</evidence>
<dbReference type="PANTHER" id="PTHR11831:SF4">
    <property type="entry name" value="SMALL RIBOSOMAL SUBUNIT PROTEIN US4M"/>
    <property type="match status" value="1"/>
</dbReference>
<name>A0A7T0C0E4_9BACT</name>
<comment type="function">
    <text evidence="7">With S5 and S12 plays an important role in translational accuracy.</text>
</comment>
<gene>
    <name evidence="7 10" type="primary">rpsD</name>
    <name evidence="10" type="ORF">G3M78_02020</name>
</gene>
<keyword evidence="3 7" id="KW-0694">RNA-binding</keyword>
<evidence type="ECO:0000256" key="6">
    <source>
        <dbReference type="ARBA" id="ARBA00035254"/>
    </source>
</evidence>
<dbReference type="InterPro" id="IPR005709">
    <property type="entry name" value="Ribosomal_uS4_bac-type"/>
</dbReference>
<evidence type="ECO:0000259" key="8">
    <source>
        <dbReference type="SMART" id="SM00363"/>
    </source>
</evidence>
<dbReference type="InterPro" id="IPR036986">
    <property type="entry name" value="S4_RNA-bd_sf"/>
</dbReference>
<feature type="domain" description="Small ribosomal subunit protein uS4 N-terminal" evidence="9">
    <location>
        <begin position="3"/>
        <end position="98"/>
    </location>
</feature>
<comment type="function">
    <text evidence="7">One of the primary rRNA binding proteins, it binds directly to 16S rRNA where it nucleates assembly of the body of the 30S subunit.</text>
</comment>
<dbReference type="GO" id="GO:0019843">
    <property type="term" value="F:rRNA binding"/>
    <property type="evidence" value="ECO:0007669"/>
    <property type="project" value="UniProtKB-UniRule"/>
</dbReference>
<dbReference type="GO" id="GO:0006412">
    <property type="term" value="P:translation"/>
    <property type="evidence" value="ECO:0007669"/>
    <property type="project" value="UniProtKB-UniRule"/>
</dbReference>
<keyword evidence="2 7" id="KW-0699">rRNA-binding</keyword>
<dbReference type="EMBL" id="CP048620">
    <property type="protein sequence ID" value="QPJ64241.1"/>
    <property type="molecule type" value="Genomic_DNA"/>
</dbReference>
<keyword evidence="5 7" id="KW-0687">Ribonucleoprotein</keyword>
<accession>A0A7T0C0E4</accession>
<evidence type="ECO:0000313" key="10">
    <source>
        <dbReference type="EMBL" id="QPJ64241.1"/>
    </source>
</evidence>
<comment type="similarity">
    <text evidence="1 7">Belongs to the universal ribosomal protein uS4 family.</text>
</comment>